<evidence type="ECO:0000256" key="2">
    <source>
        <dbReference type="SAM" id="Phobius"/>
    </source>
</evidence>
<feature type="transmembrane region" description="Helical" evidence="2">
    <location>
        <begin position="48"/>
        <end position="75"/>
    </location>
</feature>
<feature type="compositionally biased region" description="Polar residues" evidence="1">
    <location>
        <begin position="386"/>
        <end position="397"/>
    </location>
</feature>
<keyword evidence="4" id="KW-1185">Reference proteome</keyword>
<feature type="transmembrane region" description="Helical" evidence="2">
    <location>
        <begin position="15"/>
        <end position="36"/>
    </location>
</feature>
<evidence type="ECO:0000313" key="3">
    <source>
        <dbReference type="EMBL" id="KAJ4314948.1"/>
    </source>
</evidence>
<dbReference type="OrthoDB" id="5217806at2759"/>
<feature type="region of interest" description="Disordered" evidence="1">
    <location>
        <begin position="316"/>
        <end position="430"/>
    </location>
</feature>
<feature type="transmembrane region" description="Helical" evidence="2">
    <location>
        <begin position="113"/>
        <end position="134"/>
    </location>
</feature>
<proteinExistence type="predicted"/>
<feature type="transmembrane region" description="Helical" evidence="2">
    <location>
        <begin position="195"/>
        <end position="213"/>
    </location>
</feature>
<evidence type="ECO:0000256" key="1">
    <source>
        <dbReference type="SAM" id="MobiDB-lite"/>
    </source>
</evidence>
<comment type="caution">
    <text evidence="3">The sequence shown here is derived from an EMBL/GenBank/DDBJ whole genome shotgun (WGS) entry which is preliminary data.</text>
</comment>
<dbReference type="EMBL" id="JAPEUR010000216">
    <property type="protein sequence ID" value="KAJ4314948.1"/>
    <property type="molecule type" value="Genomic_DNA"/>
</dbReference>
<name>A0A9W8W7S6_9HYPO</name>
<gene>
    <name evidence="3" type="ORF">N0V84_008642</name>
</gene>
<feature type="transmembrane region" description="Helical" evidence="2">
    <location>
        <begin position="146"/>
        <end position="171"/>
    </location>
</feature>
<feature type="transmembrane region" description="Helical" evidence="2">
    <location>
        <begin position="225"/>
        <end position="247"/>
    </location>
</feature>
<dbReference type="Proteomes" id="UP001140502">
    <property type="component" value="Unassembled WGS sequence"/>
</dbReference>
<evidence type="ECO:0000313" key="4">
    <source>
        <dbReference type="Proteomes" id="UP001140502"/>
    </source>
</evidence>
<feature type="transmembrane region" description="Helical" evidence="2">
    <location>
        <begin position="267"/>
        <end position="290"/>
    </location>
</feature>
<keyword evidence="2" id="KW-1133">Transmembrane helix</keyword>
<feature type="compositionally biased region" description="Polar residues" evidence="1">
    <location>
        <begin position="316"/>
        <end position="325"/>
    </location>
</feature>
<keyword evidence="2" id="KW-0472">Membrane</keyword>
<reference evidence="3" key="1">
    <citation type="submission" date="2022-10" db="EMBL/GenBank/DDBJ databases">
        <title>Tapping the CABI collections for fungal endophytes: first genome assemblies for Collariella, Neodidymelliopsis, Ascochyta clinopodiicola, Didymella pomorum, Didymosphaeria variabile, Neocosmospora piperis and Neocucurbitaria cava.</title>
        <authorList>
            <person name="Hill R."/>
        </authorList>
    </citation>
    <scope>NUCLEOTIDE SEQUENCE</scope>
    <source>
        <strain evidence="3">IMI 366586</strain>
    </source>
</reference>
<keyword evidence="2" id="KW-0812">Transmembrane</keyword>
<accession>A0A9W8W7S6</accession>
<sequence length="430" mass="48328">MALFPFEKYWIARGALMVVTVWIPACIVFFCALCLTRRRKDPARTAFTYLKFALLLFAGYAFFDACSYALMVAVIRTRNDSSFYDVYDAIEALQITSSSIGVISGFFDKIVDILVMIMLLRISTGIVIAQSGHAGPIGKILRLGSYAFGFLLAILTIAAFGLQIRFVAAYYNDYYYGSNMVAGEDAFNKARKIDFTFRVLVFVAALGIVARSVMVKMQPKAEKTLSWCSTMLIAMSVAWLLHTTYNMASIAAWANWDNSREDRYKSYYNILDVVFGVWPQFAVLCMIFALGTAKSKGLWSTSQPFMATQGNQQTAWGYSYNNGPQPTAPPMVQQQPQFQQPQQQQYQQPPQQQYQQPQQQYQQPYQQPQSVSPIQQGWQPQQPQQTYSAYNPSTQTRSPPPHEDTMGLNHQADGTPPSASPQPYGTKAGM</sequence>
<feature type="compositionally biased region" description="Low complexity" evidence="1">
    <location>
        <begin position="333"/>
        <end position="385"/>
    </location>
</feature>
<dbReference type="AlphaFoldDB" id="A0A9W8W7S6"/>
<protein>
    <submittedName>
        <fullName evidence="3">Uncharacterized protein</fullName>
    </submittedName>
</protein>
<organism evidence="3 4">
    <name type="scientific">Fusarium piperis</name>
    <dbReference type="NCBI Taxonomy" id="1435070"/>
    <lineage>
        <taxon>Eukaryota</taxon>
        <taxon>Fungi</taxon>
        <taxon>Dikarya</taxon>
        <taxon>Ascomycota</taxon>
        <taxon>Pezizomycotina</taxon>
        <taxon>Sordariomycetes</taxon>
        <taxon>Hypocreomycetidae</taxon>
        <taxon>Hypocreales</taxon>
        <taxon>Nectriaceae</taxon>
        <taxon>Fusarium</taxon>
        <taxon>Fusarium solani species complex</taxon>
    </lineage>
</organism>